<evidence type="ECO:0000259" key="2">
    <source>
        <dbReference type="Pfam" id="PF13843"/>
    </source>
</evidence>
<accession>A0A662YIX9</accession>
<feature type="domain" description="PiggyBac transposable element-derived protein" evidence="2">
    <location>
        <begin position="61"/>
        <end position="433"/>
    </location>
</feature>
<gene>
    <name evidence="3" type="ORF">EOD39_15348</name>
</gene>
<dbReference type="EMBL" id="SCEB01001481">
    <property type="protein sequence ID" value="RXM96714.1"/>
    <property type="molecule type" value="Genomic_DNA"/>
</dbReference>
<feature type="compositionally biased region" description="Basic and acidic residues" evidence="1">
    <location>
        <begin position="1"/>
        <end position="10"/>
    </location>
</feature>
<keyword evidence="4" id="KW-1185">Reference proteome</keyword>
<feature type="compositionally biased region" description="Low complexity" evidence="1">
    <location>
        <begin position="12"/>
        <end position="23"/>
    </location>
</feature>
<reference evidence="3 4" key="1">
    <citation type="submission" date="2019-01" db="EMBL/GenBank/DDBJ databases">
        <title>Draft Genome and Complete Hox-Cluster Characterization of the Sterlet Sturgeon (Acipenser ruthenus).</title>
        <authorList>
            <person name="Wei Q."/>
        </authorList>
    </citation>
    <scope>NUCLEOTIDE SEQUENCE [LARGE SCALE GENOMIC DNA]</scope>
    <source>
        <strain evidence="3">WHYD16114868_AA</strain>
        <tissue evidence="3">Blood</tissue>
    </source>
</reference>
<comment type="caution">
    <text evidence="3">The sequence shown here is derived from an EMBL/GenBank/DDBJ whole genome shotgun (WGS) entry which is preliminary data.</text>
</comment>
<feature type="region of interest" description="Disordered" evidence="1">
    <location>
        <begin position="1"/>
        <end position="33"/>
    </location>
</feature>
<evidence type="ECO:0000313" key="3">
    <source>
        <dbReference type="EMBL" id="RXM96714.1"/>
    </source>
</evidence>
<dbReference type="PANTHER" id="PTHR46599">
    <property type="entry name" value="PIGGYBAC TRANSPOSABLE ELEMENT-DERIVED PROTEIN 4"/>
    <property type="match status" value="1"/>
</dbReference>
<organism evidence="3 4">
    <name type="scientific">Acipenser ruthenus</name>
    <name type="common">Sterlet sturgeon</name>
    <dbReference type="NCBI Taxonomy" id="7906"/>
    <lineage>
        <taxon>Eukaryota</taxon>
        <taxon>Metazoa</taxon>
        <taxon>Chordata</taxon>
        <taxon>Craniata</taxon>
        <taxon>Vertebrata</taxon>
        <taxon>Euteleostomi</taxon>
        <taxon>Actinopterygii</taxon>
        <taxon>Chondrostei</taxon>
        <taxon>Acipenseriformes</taxon>
        <taxon>Acipenseridae</taxon>
        <taxon>Acipenser</taxon>
    </lineage>
</organism>
<dbReference type="Pfam" id="PF13843">
    <property type="entry name" value="DDE_Tnp_1_7"/>
    <property type="match status" value="1"/>
</dbReference>
<name>A0A662YIX9_ACIRT</name>
<evidence type="ECO:0000256" key="1">
    <source>
        <dbReference type="SAM" id="MobiDB-lite"/>
    </source>
</evidence>
<sequence length="546" mass="63033">MPARPVESRRASTPTVSPTPTTSDPEERWKSVTEDAVEPVQHRFCPARAPGAQLDTSKKYSPLDLFQLYFSMNVVQSLCTNTNKNGEKQQAQGKKYQWDPVSIKELYQFLGILIFMGLLTTHTVRDYWSPRRPYGIPFCHTVMSRKRYEAIAWTLHISDPEEDNENDQKKGTPQHDRLFRLRPLLDSLLLSCKAYYHPRQNLSIDERMVASKARIGFKQYMKAKPTKWGFKLFVLADAHNGYTCDFNIYTGKSKSVSGKGLSYDSVMNLIKVSYLGTGYHLYVDNFYTSTTLFQDLYKLKFGACGTIRENRQGFPRTKENAIPKKADRGTIRWIRSDKLLYTKWMDTREVTMCSSIHKVYTGDKVQRRVRNEDGSWRTRNIPVPTPVKAYNQHMGGVDLSDALIKYYNMAQKTKKWYKKIFYNFIDIAVVNSFMLHKELAQAQTTKALSHKTFREELCKQLVDIGLVEQEASASTDKLCVPVAITKGKELDPSMKASFGRRHCALCNEGKLRNKTPWKCEACDVPLCVIVDRNCFKKWHMRKEKKT</sequence>
<dbReference type="InterPro" id="IPR029526">
    <property type="entry name" value="PGBD"/>
</dbReference>
<evidence type="ECO:0000313" key="4">
    <source>
        <dbReference type="Proteomes" id="UP000289886"/>
    </source>
</evidence>
<dbReference type="Proteomes" id="UP000289886">
    <property type="component" value="Unassembled WGS sequence"/>
</dbReference>
<proteinExistence type="predicted"/>
<dbReference type="AlphaFoldDB" id="A0A662YIX9"/>
<dbReference type="PANTHER" id="PTHR46599:SF3">
    <property type="entry name" value="PIGGYBAC TRANSPOSABLE ELEMENT-DERIVED PROTEIN 4"/>
    <property type="match status" value="1"/>
</dbReference>
<protein>
    <submittedName>
        <fullName evidence="3">PiggyBac transposable element-derived protein 4</fullName>
    </submittedName>
</protein>